<sequence length="396" mass="44787">MFLTNIFAARFLGRDLFGQYTMVRSTISLASNFITGALGLTATKHVAEGEYKDPQNFLIKILAVFSINFIFNFIFSLILILFSDQIINSFFLGELTLKNALFVGALLLFTSTNAYLAQSILVGLERFKIIAIINLVVSILFFPIILILIKYGKVIGTLSGVTLYFLFDLIFKVYFLKTKILSQFYTINKESFLAHLKKLSSFSLPLVLSLFFSSGSFWYSKVFILNRSNRFAEIAIFDAAYQWLTIIMLITGATTSVALPMLSKAVGQKNKFELTKIFNINLIINIIISATIALIIIIFSPYIMRLYGESFVEGSDILSILAITSIFFSISSILNKYMISHNKVWHVLFSSFIGMLTLFYVLFLMQAKLAFGLSIAFLSYYLMTTLTYTTLIVIKK</sequence>
<evidence type="ECO:0000313" key="7">
    <source>
        <dbReference type="EMBL" id="APF17772.1"/>
    </source>
</evidence>
<dbReference type="InterPro" id="IPR002797">
    <property type="entry name" value="Polysacc_synth"/>
</dbReference>
<comment type="subcellular location">
    <subcellularLocation>
        <location evidence="1">Cell membrane</location>
        <topology evidence="1">Multi-pass membrane protein</topology>
    </subcellularLocation>
</comment>
<feature type="transmembrane region" description="Helical" evidence="6">
    <location>
        <begin position="344"/>
        <end position="363"/>
    </location>
</feature>
<dbReference type="PANTHER" id="PTHR30250:SF11">
    <property type="entry name" value="O-ANTIGEN TRANSPORTER-RELATED"/>
    <property type="match status" value="1"/>
</dbReference>
<evidence type="ECO:0000256" key="5">
    <source>
        <dbReference type="ARBA" id="ARBA00023136"/>
    </source>
</evidence>
<evidence type="ECO:0000313" key="8">
    <source>
        <dbReference type="Proteomes" id="UP000183868"/>
    </source>
</evidence>
<dbReference type="KEGG" id="caby:Cabys_1021"/>
<dbReference type="EMBL" id="CP018099">
    <property type="protein sequence ID" value="APF17772.1"/>
    <property type="molecule type" value="Genomic_DNA"/>
</dbReference>
<evidence type="ECO:0000256" key="1">
    <source>
        <dbReference type="ARBA" id="ARBA00004651"/>
    </source>
</evidence>
<feature type="transmembrane region" description="Helical" evidence="6">
    <location>
        <begin position="57"/>
        <end position="80"/>
    </location>
</feature>
<dbReference type="GO" id="GO:0005886">
    <property type="term" value="C:plasma membrane"/>
    <property type="evidence" value="ECO:0007669"/>
    <property type="project" value="UniProtKB-SubCell"/>
</dbReference>
<name>A0A1J1C5T1_CALAY</name>
<feature type="transmembrane region" description="Helical" evidence="6">
    <location>
        <begin position="199"/>
        <end position="220"/>
    </location>
</feature>
<dbReference type="Pfam" id="PF01943">
    <property type="entry name" value="Polysacc_synt"/>
    <property type="match status" value="1"/>
</dbReference>
<proteinExistence type="predicted"/>
<feature type="transmembrane region" description="Helical" evidence="6">
    <location>
        <begin position="155"/>
        <end position="175"/>
    </location>
</feature>
<gene>
    <name evidence="7" type="ORF">Cabys_1021</name>
</gene>
<dbReference type="AlphaFoldDB" id="A0A1J1C5T1"/>
<keyword evidence="3 6" id="KW-0812">Transmembrane</keyword>
<reference evidence="7 8" key="1">
    <citation type="submission" date="2016-11" db="EMBL/GenBank/DDBJ databases">
        <title>Genomic analysis of Caldithrix abyssi and proposal of a novel bacterial phylum Caldithrichaeota.</title>
        <authorList>
            <person name="Kublanov I."/>
            <person name="Sigalova O."/>
            <person name="Gavrilov S."/>
            <person name="Lebedinsky A."/>
            <person name="Ivanova N."/>
            <person name="Daum C."/>
            <person name="Reddy T."/>
            <person name="Klenk H.P."/>
            <person name="Goker M."/>
            <person name="Reva O."/>
            <person name="Miroshnichenko M."/>
            <person name="Kyprides N."/>
            <person name="Woyke T."/>
            <person name="Gelfand M."/>
        </authorList>
    </citation>
    <scope>NUCLEOTIDE SEQUENCE [LARGE SCALE GENOMIC DNA]</scope>
    <source>
        <strain evidence="7 8">LF13</strain>
    </source>
</reference>
<evidence type="ECO:0000256" key="4">
    <source>
        <dbReference type="ARBA" id="ARBA00022989"/>
    </source>
</evidence>
<evidence type="ECO:0000256" key="6">
    <source>
        <dbReference type="SAM" id="Phobius"/>
    </source>
</evidence>
<keyword evidence="4 6" id="KW-1133">Transmembrane helix</keyword>
<keyword evidence="5 6" id="KW-0472">Membrane</keyword>
<dbReference type="Proteomes" id="UP000183868">
    <property type="component" value="Chromosome"/>
</dbReference>
<evidence type="ECO:0000256" key="2">
    <source>
        <dbReference type="ARBA" id="ARBA00022475"/>
    </source>
</evidence>
<dbReference type="PANTHER" id="PTHR30250">
    <property type="entry name" value="PST FAMILY PREDICTED COLANIC ACID TRANSPORTER"/>
    <property type="match status" value="1"/>
</dbReference>
<feature type="transmembrane region" description="Helical" evidence="6">
    <location>
        <begin position="240"/>
        <end position="262"/>
    </location>
</feature>
<protein>
    <submittedName>
        <fullName evidence="7">Na+-driven multidrug efflux pump</fullName>
    </submittedName>
</protein>
<feature type="transmembrane region" description="Helical" evidence="6">
    <location>
        <begin position="282"/>
        <end position="305"/>
    </location>
</feature>
<feature type="transmembrane region" description="Helical" evidence="6">
    <location>
        <begin position="100"/>
        <end position="117"/>
    </location>
</feature>
<feature type="transmembrane region" description="Helical" evidence="6">
    <location>
        <begin position="317"/>
        <end position="337"/>
    </location>
</feature>
<feature type="transmembrane region" description="Helical" evidence="6">
    <location>
        <begin position="369"/>
        <end position="394"/>
    </location>
</feature>
<dbReference type="InterPro" id="IPR050833">
    <property type="entry name" value="Poly_Biosynth_Transport"/>
</dbReference>
<evidence type="ECO:0000256" key="3">
    <source>
        <dbReference type="ARBA" id="ARBA00022692"/>
    </source>
</evidence>
<organism evidence="7 8">
    <name type="scientific">Caldithrix abyssi DSM 13497</name>
    <dbReference type="NCBI Taxonomy" id="880073"/>
    <lineage>
        <taxon>Bacteria</taxon>
        <taxon>Pseudomonadati</taxon>
        <taxon>Calditrichota</taxon>
        <taxon>Calditrichia</taxon>
        <taxon>Calditrichales</taxon>
        <taxon>Calditrichaceae</taxon>
        <taxon>Caldithrix</taxon>
    </lineage>
</organism>
<accession>A0A1J1C5T1</accession>
<feature type="transmembrane region" description="Helical" evidence="6">
    <location>
        <begin position="129"/>
        <end position="149"/>
    </location>
</feature>
<keyword evidence="2" id="KW-1003">Cell membrane</keyword>